<protein>
    <submittedName>
        <fullName evidence="1">Uncharacterized protein</fullName>
    </submittedName>
</protein>
<gene>
    <name evidence="1" type="ORF">MM415B02514_0004</name>
</gene>
<accession>A0A6M3L8G9</accession>
<evidence type="ECO:0000313" key="1">
    <source>
        <dbReference type="EMBL" id="QJA89714.1"/>
    </source>
</evidence>
<proteinExistence type="predicted"/>
<dbReference type="EMBL" id="MT142864">
    <property type="protein sequence ID" value="QJA89714.1"/>
    <property type="molecule type" value="Genomic_DNA"/>
</dbReference>
<sequence length="123" mass="13965">MKLELLAIYAKNNPADPKQACMLVEMRGQSGEVYHFQGSVEGDQRVEDMLTFLSDEIRATRRRKARSTYKVKSLMPKTWGKSKCKAKVEPDGGVTVRQVLSAPILSREAYKLPKKPAKRRGKR</sequence>
<dbReference type="AlphaFoldDB" id="A0A6M3L8G9"/>
<name>A0A6M3L8G9_9ZZZZ</name>
<reference evidence="1" key="1">
    <citation type="submission" date="2020-03" db="EMBL/GenBank/DDBJ databases">
        <title>The deep terrestrial virosphere.</title>
        <authorList>
            <person name="Holmfeldt K."/>
            <person name="Nilsson E."/>
            <person name="Simone D."/>
            <person name="Lopez-Fernandez M."/>
            <person name="Wu X."/>
            <person name="de Brujin I."/>
            <person name="Lundin D."/>
            <person name="Andersson A."/>
            <person name="Bertilsson S."/>
            <person name="Dopson M."/>
        </authorList>
    </citation>
    <scope>NUCLEOTIDE SEQUENCE</scope>
    <source>
        <strain evidence="1">MM415B02514</strain>
    </source>
</reference>
<organism evidence="1">
    <name type="scientific">viral metagenome</name>
    <dbReference type="NCBI Taxonomy" id="1070528"/>
    <lineage>
        <taxon>unclassified sequences</taxon>
        <taxon>metagenomes</taxon>
        <taxon>organismal metagenomes</taxon>
    </lineage>
</organism>